<organism evidence="8 9">
    <name type="scientific">Billgrantia gudaonensis</name>
    <dbReference type="NCBI Taxonomy" id="376427"/>
    <lineage>
        <taxon>Bacteria</taxon>
        <taxon>Pseudomonadati</taxon>
        <taxon>Pseudomonadota</taxon>
        <taxon>Gammaproteobacteria</taxon>
        <taxon>Oceanospirillales</taxon>
        <taxon>Halomonadaceae</taxon>
        <taxon>Billgrantia</taxon>
    </lineage>
</organism>
<feature type="domain" description="Core-binding (CB)" evidence="7">
    <location>
        <begin position="4"/>
        <end position="87"/>
    </location>
</feature>
<dbReference type="PROSITE" id="PS51898">
    <property type="entry name" value="TYR_RECOMBINASE"/>
    <property type="match status" value="1"/>
</dbReference>
<evidence type="ECO:0000256" key="1">
    <source>
        <dbReference type="ARBA" id="ARBA00008857"/>
    </source>
</evidence>
<evidence type="ECO:0000256" key="5">
    <source>
        <dbReference type="PROSITE-ProRule" id="PRU01248"/>
    </source>
</evidence>
<dbReference type="RefSeq" id="WP_089686966.1">
    <property type="nucleotide sequence ID" value="NZ_FNES01000011.1"/>
</dbReference>
<evidence type="ECO:0000259" key="7">
    <source>
        <dbReference type="PROSITE" id="PS51900"/>
    </source>
</evidence>
<comment type="similarity">
    <text evidence="1">Belongs to the 'phage' integrase family.</text>
</comment>
<dbReference type="Pfam" id="PF00589">
    <property type="entry name" value="Phage_integrase"/>
    <property type="match status" value="1"/>
</dbReference>
<sequence length="313" mass="37179">MKSFTFDDLLQSYFSERWLTERSRISYSVPVKLFRRFVGQDKLPVEVTRDDVREWREFCFSEEGRNLAHSSWNNYCRHNRILFKHAIDHALIDTSFNPFAKMEVTSPRKRKKTLSKRQVEMAREAISLYKKMELYRKKPSILHPVWFWEVVFETFYHTGIRLTQLLLMKPEDINLKSRVLTATWQGAKNNREHFVPISNALYPHLENLMNSAKMVGIQRGEQLFNVNRFSVRHRMETMDSWQVESFYQKLSQICGYQMSPHRFRHTLGTELMKEPDRNLHIVKALLGHSNISTTLEYVEVDIGSLRSAIEGRL</sequence>
<evidence type="ECO:0000259" key="6">
    <source>
        <dbReference type="PROSITE" id="PS51898"/>
    </source>
</evidence>
<dbReference type="AlphaFoldDB" id="A0A1G8Z1E9"/>
<evidence type="ECO:0000313" key="8">
    <source>
        <dbReference type="EMBL" id="SDK08898.1"/>
    </source>
</evidence>
<dbReference type="InterPro" id="IPR002104">
    <property type="entry name" value="Integrase_catalytic"/>
</dbReference>
<dbReference type="GO" id="GO:0003677">
    <property type="term" value="F:DNA binding"/>
    <property type="evidence" value="ECO:0007669"/>
    <property type="project" value="UniProtKB-UniRule"/>
</dbReference>
<dbReference type="PROSITE" id="PS51900">
    <property type="entry name" value="CB"/>
    <property type="match status" value="1"/>
</dbReference>
<dbReference type="SUPFAM" id="SSF56349">
    <property type="entry name" value="DNA breaking-rejoining enzymes"/>
    <property type="match status" value="1"/>
</dbReference>
<proteinExistence type="inferred from homology"/>
<keyword evidence="9" id="KW-1185">Reference proteome</keyword>
<dbReference type="InterPro" id="IPR011010">
    <property type="entry name" value="DNA_brk_join_enz"/>
</dbReference>
<keyword evidence="3 5" id="KW-0238">DNA-binding</keyword>
<dbReference type="OrthoDB" id="7064909at2"/>
<reference evidence="8 9" key="1">
    <citation type="submission" date="2016-10" db="EMBL/GenBank/DDBJ databases">
        <authorList>
            <person name="de Groot N.N."/>
        </authorList>
    </citation>
    <scope>NUCLEOTIDE SEQUENCE [LARGE SCALE GENOMIC DNA]</scope>
    <source>
        <strain evidence="8 9">CGMCC 1.6133</strain>
    </source>
</reference>
<gene>
    <name evidence="8" type="ORF">SAMN04487954_11163</name>
</gene>
<protein>
    <submittedName>
        <fullName evidence="8">Site-specific recombinase XerD</fullName>
    </submittedName>
</protein>
<evidence type="ECO:0000256" key="2">
    <source>
        <dbReference type="ARBA" id="ARBA00022908"/>
    </source>
</evidence>
<dbReference type="PANTHER" id="PTHR30349:SF41">
    <property type="entry name" value="INTEGRASE_RECOMBINASE PROTEIN MJ0367-RELATED"/>
    <property type="match status" value="1"/>
</dbReference>
<dbReference type="STRING" id="376427.SAMN04487954_11163"/>
<dbReference type="Gene3D" id="1.10.150.130">
    <property type="match status" value="1"/>
</dbReference>
<dbReference type="GO" id="GO:0015074">
    <property type="term" value="P:DNA integration"/>
    <property type="evidence" value="ECO:0007669"/>
    <property type="project" value="UniProtKB-KW"/>
</dbReference>
<dbReference type="InterPro" id="IPR044068">
    <property type="entry name" value="CB"/>
</dbReference>
<dbReference type="EMBL" id="FNES01000011">
    <property type="protein sequence ID" value="SDK08898.1"/>
    <property type="molecule type" value="Genomic_DNA"/>
</dbReference>
<dbReference type="InterPro" id="IPR013762">
    <property type="entry name" value="Integrase-like_cat_sf"/>
</dbReference>
<dbReference type="Gene3D" id="1.10.443.10">
    <property type="entry name" value="Intergrase catalytic core"/>
    <property type="match status" value="1"/>
</dbReference>
<dbReference type="CDD" id="cd00397">
    <property type="entry name" value="DNA_BRE_C"/>
    <property type="match status" value="1"/>
</dbReference>
<keyword evidence="2" id="KW-0229">DNA integration</keyword>
<accession>A0A1G8Z1E9</accession>
<dbReference type="PANTHER" id="PTHR30349">
    <property type="entry name" value="PHAGE INTEGRASE-RELATED"/>
    <property type="match status" value="1"/>
</dbReference>
<feature type="domain" description="Tyr recombinase" evidence="6">
    <location>
        <begin position="109"/>
        <end position="310"/>
    </location>
</feature>
<evidence type="ECO:0000256" key="4">
    <source>
        <dbReference type="ARBA" id="ARBA00023172"/>
    </source>
</evidence>
<keyword evidence="4" id="KW-0233">DNA recombination</keyword>
<evidence type="ECO:0000256" key="3">
    <source>
        <dbReference type="ARBA" id="ARBA00023125"/>
    </source>
</evidence>
<evidence type="ECO:0000313" key="9">
    <source>
        <dbReference type="Proteomes" id="UP000198525"/>
    </source>
</evidence>
<dbReference type="InterPro" id="IPR010998">
    <property type="entry name" value="Integrase_recombinase_N"/>
</dbReference>
<name>A0A1G8Z1E9_9GAMM</name>
<dbReference type="Proteomes" id="UP000198525">
    <property type="component" value="Unassembled WGS sequence"/>
</dbReference>
<dbReference type="InterPro" id="IPR050090">
    <property type="entry name" value="Tyrosine_recombinase_XerCD"/>
</dbReference>
<dbReference type="GO" id="GO:0006310">
    <property type="term" value="P:DNA recombination"/>
    <property type="evidence" value="ECO:0007669"/>
    <property type="project" value="UniProtKB-KW"/>
</dbReference>